<keyword evidence="2" id="KW-0805">Transcription regulation</keyword>
<reference evidence="7" key="1">
    <citation type="submission" date="2014-12" db="EMBL/GenBank/DDBJ databases">
        <title>Complete genome sequence of a multi-drug resistant Klebsiella pneumoniae.</title>
        <authorList>
            <person name="Hua X."/>
            <person name="Chen Q."/>
            <person name="Li X."/>
            <person name="Feng Y."/>
            <person name="Ruan Z."/>
            <person name="Yu Y."/>
        </authorList>
    </citation>
    <scope>NUCLEOTIDE SEQUENCE [LARGE SCALE GENOMIC DNA]</scope>
    <source>
        <strain evidence="7">5.12</strain>
    </source>
</reference>
<evidence type="ECO:0000313" key="7">
    <source>
        <dbReference type="Proteomes" id="UP000219285"/>
    </source>
</evidence>
<organism evidence="6 7">
    <name type="scientific">Alteromonas pelagimontana</name>
    <dbReference type="NCBI Taxonomy" id="1858656"/>
    <lineage>
        <taxon>Bacteria</taxon>
        <taxon>Pseudomonadati</taxon>
        <taxon>Pseudomonadota</taxon>
        <taxon>Gammaproteobacteria</taxon>
        <taxon>Alteromonadales</taxon>
        <taxon>Alteromonadaceae</taxon>
        <taxon>Alteromonas/Salinimonas group</taxon>
        <taxon>Alteromonas</taxon>
    </lineage>
</organism>
<protein>
    <submittedName>
        <fullName evidence="6">LysR family transcriptional regulator</fullName>
    </submittedName>
</protein>
<gene>
    <name evidence="6" type="ORF">CA267_004855</name>
</gene>
<dbReference type="PANTHER" id="PTHR30537:SF5">
    <property type="entry name" value="HTH-TYPE TRANSCRIPTIONAL ACTIVATOR TTDR-RELATED"/>
    <property type="match status" value="1"/>
</dbReference>
<dbReference type="GO" id="GO:0003677">
    <property type="term" value="F:DNA binding"/>
    <property type="evidence" value="ECO:0007669"/>
    <property type="project" value="UniProtKB-KW"/>
</dbReference>
<reference evidence="6 7" key="2">
    <citation type="submission" date="2020-04" db="EMBL/GenBank/DDBJ databases">
        <title>Complete genome sequence of Alteromonas pelagimontana 5.12T.</title>
        <authorList>
            <person name="Sinha R.K."/>
            <person name="Krishnan K.P."/>
            <person name="Kurian J.P."/>
        </authorList>
    </citation>
    <scope>NUCLEOTIDE SEQUENCE [LARGE SCALE GENOMIC DNA]</scope>
    <source>
        <strain evidence="6 7">5.12</strain>
    </source>
</reference>
<dbReference type="SUPFAM" id="SSF46785">
    <property type="entry name" value="Winged helix' DNA-binding domain"/>
    <property type="match status" value="1"/>
</dbReference>
<dbReference type="AlphaFoldDB" id="A0A6M4MAC8"/>
<dbReference type="EMBL" id="CP052766">
    <property type="protein sequence ID" value="QJR80151.1"/>
    <property type="molecule type" value="Genomic_DNA"/>
</dbReference>
<dbReference type="CDD" id="cd08422">
    <property type="entry name" value="PBP2_CrgA_like"/>
    <property type="match status" value="1"/>
</dbReference>
<dbReference type="SUPFAM" id="SSF53850">
    <property type="entry name" value="Periplasmic binding protein-like II"/>
    <property type="match status" value="1"/>
</dbReference>
<dbReference type="Pfam" id="PF03466">
    <property type="entry name" value="LysR_substrate"/>
    <property type="match status" value="1"/>
</dbReference>
<sequence>MDKFLALKMFVATVDAKGFSQAARNLSVAPSTITRIVDALEAELGTVLLNRSTRQVTVSEAGMTYYVNARKIIDSVLEADELVKDSQEEVSGPLRVTVPMSFGRHVIAPHLGSFLHRHPKLDLDIVLTDDVVDLSTQRIDVSIRLGSVAPMEDLVSRKIGAFKRLVIASSVYIHQYGQPHEPADLLHHQCLRYDYGNSQFMWTFLANKEEQRIPVKGKLKSNNVEVLHQVALGGQGIALLPEWLIRQDVIDGRLMQMLSTYQVSPNSASSAISAIYLPNHRGSKRTSAFIDFVTHLLKSDPQ</sequence>
<dbReference type="Gene3D" id="1.10.10.10">
    <property type="entry name" value="Winged helix-like DNA-binding domain superfamily/Winged helix DNA-binding domain"/>
    <property type="match status" value="1"/>
</dbReference>
<dbReference type="PANTHER" id="PTHR30537">
    <property type="entry name" value="HTH-TYPE TRANSCRIPTIONAL REGULATOR"/>
    <property type="match status" value="1"/>
</dbReference>
<dbReference type="RefSeq" id="WP_075608536.1">
    <property type="nucleotide sequence ID" value="NZ_CP052766.1"/>
</dbReference>
<dbReference type="Pfam" id="PF00126">
    <property type="entry name" value="HTH_1"/>
    <property type="match status" value="1"/>
</dbReference>
<evidence type="ECO:0000256" key="4">
    <source>
        <dbReference type="ARBA" id="ARBA00023163"/>
    </source>
</evidence>
<dbReference type="Proteomes" id="UP000219285">
    <property type="component" value="Chromosome"/>
</dbReference>
<name>A0A6M4MAC8_9ALTE</name>
<dbReference type="FunFam" id="1.10.10.10:FF:000001">
    <property type="entry name" value="LysR family transcriptional regulator"/>
    <property type="match status" value="1"/>
</dbReference>
<keyword evidence="7" id="KW-1185">Reference proteome</keyword>
<evidence type="ECO:0000259" key="5">
    <source>
        <dbReference type="PROSITE" id="PS50931"/>
    </source>
</evidence>
<dbReference type="OrthoDB" id="9786526at2"/>
<comment type="similarity">
    <text evidence="1">Belongs to the LysR transcriptional regulatory family.</text>
</comment>
<dbReference type="InterPro" id="IPR000847">
    <property type="entry name" value="LysR_HTH_N"/>
</dbReference>
<evidence type="ECO:0000256" key="1">
    <source>
        <dbReference type="ARBA" id="ARBA00009437"/>
    </source>
</evidence>
<dbReference type="InterPro" id="IPR036388">
    <property type="entry name" value="WH-like_DNA-bd_sf"/>
</dbReference>
<keyword evidence="4" id="KW-0804">Transcription</keyword>
<accession>A0A6M4MAC8</accession>
<keyword evidence="3" id="KW-0238">DNA-binding</keyword>
<evidence type="ECO:0000256" key="2">
    <source>
        <dbReference type="ARBA" id="ARBA00023015"/>
    </source>
</evidence>
<dbReference type="PROSITE" id="PS50931">
    <property type="entry name" value="HTH_LYSR"/>
    <property type="match status" value="1"/>
</dbReference>
<dbReference type="KEGG" id="apel:CA267_004855"/>
<feature type="domain" description="HTH lysR-type" evidence="5">
    <location>
        <begin position="1"/>
        <end position="59"/>
    </location>
</feature>
<dbReference type="GO" id="GO:0003700">
    <property type="term" value="F:DNA-binding transcription factor activity"/>
    <property type="evidence" value="ECO:0007669"/>
    <property type="project" value="InterPro"/>
</dbReference>
<dbReference type="Gene3D" id="3.40.190.290">
    <property type="match status" value="1"/>
</dbReference>
<proteinExistence type="inferred from homology"/>
<dbReference type="InterPro" id="IPR058163">
    <property type="entry name" value="LysR-type_TF_proteobact-type"/>
</dbReference>
<dbReference type="InterPro" id="IPR036390">
    <property type="entry name" value="WH_DNA-bd_sf"/>
</dbReference>
<dbReference type="InterPro" id="IPR005119">
    <property type="entry name" value="LysR_subst-bd"/>
</dbReference>
<evidence type="ECO:0000256" key="3">
    <source>
        <dbReference type="ARBA" id="ARBA00023125"/>
    </source>
</evidence>
<evidence type="ECO:0000313" key="6">
    <source>
        <dbReference type="EMBL" id="QJR80151.1"/>
    </source>
</evidence>